<dbReference type="HOGENOM" id="CLU_1005636_0_0_1"/>
<reference evidence="2 3" key="1">
    <citation type="journal article" date="2011" name="Science">
        <title>The ecoresponsive genome of Daphnia pulex.</title>
        <authorList>
            <person name="Colbourne J.K."/>
            <person name="Pfrender M.E."/>
            <person name="Gilbert D."/>
            <person name="Thomas W.K."/>
            <person name="Tucker A."/>
            <person name="Oakley T.H."/>
            <person name="Tokishita S."/>
            <person name="Aerts A."/>
            <person name="Arnold G.J."/>
            <person name="Basu M.K."/>
            <person name="Bauer D.J."/>
            <person name="Caceres C.E."/>
            <person name="Carmel L."/>
            <person name="Casola C."/>
            <person name="Choi J.H."/>
            <person name="Detter J.C."/>
            <person name="Dong Q."/>
            <person name="Dusheyko S."/>
            <person name="Eads B.D."/>
            <person name="Frohlich T."/>
            <person name="Geiler-Samerotte K.A."/>
            <person name="Gerlach D."/>
            <person name="Hatcher P."/>
            <person name="Jogdeo S."/>
            <person name="Krijgsveld J."/>
            <person name="Kriventseva E.V."/>
            <person name="Kultz D."/>
            <person name="Laforsch C."/>
            <person name="Lindquist E."/>
            <person name="Lopez J."/>
            <person name="Manak J.R."/>
            <person name="Muller J."/>
            <person name="Pangilinan J."/>
            <person name="Patwardhan R.P."/>
            <person name="Pitluck S."/>
            <person name="Pritham E.J."/>
            <person name="Rechtsteiner A."/>
            <person name="Rho M."/>
            <person name="Rogozin I.B."/>
            <person name="Sakarya O."/>
            <person name="Salamov A."/>
            <person name="Schaack S."/>
            <person name="Shapiro H."/>
            <person name="Shiga Y."/>
            <person name="Skalitzky C."/>
            <person name="Smith Z."/>
            <person name="Souvorov A."/>
            <person name="Sung W."/>
            <person name="Tang Z."/>
            <person name="Tsuchiya D."/>
            <person name="Tu H."/>
            <person name="Vos H."/>
            <person name="Wang M."/>
            <person name="Wolf Y.I."/>
            <person name="Yamagata H."/>
            <person name="Yamada T."/>
            <person name="Ye Y."/>
            <person name="Shaw J.R."/>
            <person name="Andrews J."/>
            <person name="Crease T.J."/>
            <person name="Tang H."/>
            <person name="Lucas S.M."/>
            <person name="Robertson H.M."/>
            <person name="Bork P."/>
            <person name="Koonin E.V."/>
            <person name="Zdobnov E.M."/>
            <person name="Grigoriev I.V."/>
            <person name="Lynch M."/>
            <person name="Boore J.L."/>
        </authorList>
    </citation>
    <scope>NUCLEOTIDE SEQUENCE [LARGE SCALE GENOMIC DNA]</scope>
</reference>
<dbReference type="PhylomeDB" id="E9GCE9"/>
<name>E9GCE9_DAPPU</name>
<dbReference type="CDD" id="cd18186">
    <property type="entry name" value="BTB_POZ_ZBTB_KLHL-like"/>
    <property type="match status" value="1"/>
</dbReference>
<accession>E9GCE9</accession>
<dbReference type="GO" id="GO:0005634">
    <property type="term" value="C:nucleus"/>
    <property type="evidence" value="ECO:0000318"/>
    <property type="project" value="GO_Central"/>
</dbReference>
<dbReference type="PANTHER" id="PTHR24413">
    <property type="entry name" value="SPECKLE-TYPE POZ PROTEIN"/>
    <property type="match status" value="1"/>
</dbReference>
<keyword evidence="3" id="KW-1185">Reference proteome</keyword>
<dbReference type="GO" id="GO:0030162">
    <property type="term" value="P:regulation of proteolysis"/>
    <property type="evidence" value="ECO:0000318"/>
    <property type="project" value="GO_Central"/>
</dbReference>
<dbReference type="OrthoDB" id="678561at2759"/>
<feature type="domain" description="BTB" evidence="1">
    <location>
        <begin position="155"/>
        <end position="220"/>
    </location>
</feature>
<evidence type="ECO:0000313" key="3">
    <source>
        <dbReference type="Proteomes" id="UP000000305"/>
    </source>
</evidence>
<dbReference type="InterPro" id="IPR000210">
    <property type="entry name" value="BTB/POZ_dom"/>
</dbReference>
<dbReference type="PROSITE" id="PS50097">
    <property type="entry name" value="BTB"/>
    <property type="match status" value="1"/>
</dbReference>
<dbReference type="InParanoid" id="E9GCE9"/>
<dbReference type="GO" id="GO:0031625">
    <property type="term" value="F:ubiquitin protein ligase binding"/>
    <property type="evidence" value="ECO:0000318"/>
    <property type="project" value="GO_Central"/>
</dbReference>
<dbReference type="GO" id="GO:0005737">
    <property type="term" value="C:cytoplasm"/>
    <property type="evidence" value="ECO:0000318"/>
    <property type="project" value="GO_Central"/>
</dbReference>
<organism evidence="2 3">
    <name type="scientific">Daphnia pulex</name>
    <name type="common">Water flea</name>
    <dbReference type="NCBI Taxonomy" id="6669"/>
    <lineage>
        <taxon>Eukaryota</taxon>
        <taxon>Metazoa</taxon>
        <taxon>Ecdysozoa</taxon>
        <taxon>Arthropoda</taxon>
        <taxon>Crustacea</taxon>
        <taxon>Branchiopoda</taxon>
        <taxon>Diplostraca</taxon>
        <taxon>Cladocera</taxon>
        <taxon>Anomopoda</taxon>
        <taxon>Daphniidae</taxon>
        <taxon>Daphnia</taxon>
    </lineage>
</organism>
<dbReference type="GO" id="GO:0043161">
    <property type="term" value="P:proteasome-mediated ubiquitin-dependent protein catabolic process"/>
    <property type="evidence" value="ECO:0000318"/>
    <property type="project" value="GO_Central"/>
</dbReference>
<protein>
    <recommendedName>
        <fullName evidence="1">BTB domain-containing protein</fullName>
    </recommendedName>
</protein>
<evidence type="ECO:0000259" key="1">
    <source>
        <dbReference type="PROSITE" id="PS50097"/>
    </source>
</evidence>
<dbReference type="SUPFAM" id="SSF54695">
    <property type="entry name" value="POZ domain"/>
    <property type="match status" value="1"/>
</dbReference>
<evidence type="ECO:0000313" key="2">
    <source>
        <dbReference type="EMBL" id="EFX82539.1"/>
    </source>
</evidence>
<dbReference type="KEGG" id="dpx:DAPPUDRAFT_316282"/>
<dbReference type="SMART" id="SM00225">
    <property type="entry name" value="BTB"/>
    <property type="match status" value="1"/>
</dbReference>
<dbReference type="AlphaFoldDB" id="E9GCE9"/>
<dbReference type="InterPro" id="IPR011333">
    <property type="entry name" value="SKP1/BTB/POZ_sf"/>
</dbReference>
<proteinExistence type="predicted"/>
<dbReference type="Proteomes" id="UP000000305">
    <property type="component" value="Unassembled WGS sequence"/>
</dbReference>
<dbReference type="EMBL" id="GL732539">
    <property type="protein sequence ID" value="EFX82539.1"/>
    <property type="molecule type" value="Genomic_DNA"/>
</dbReference>
<dbReference type="Gene3D" id="3.30.710.10">
    <property type="entry name" value="Potassium Channel Kv1.1, Chain A"/>
    <property type="match status" value="1"/>
</dbReference>
<gene>
    <name evidence="2" type="ORF">DAPPUDRAFT_316282</name>
</gene>
<sequence length="283" mass="31694">MTWETKRAPMMILPYEWILENVEEEPMTIASRMISFRGEKIFRVGLKNHAQSPILFLVSINLYKIGMEVEDVMYGIQGSGTGPATITSMTGKRNLGVEGSLQLFTTLLDQQIVGSCTFAFRIVIAGTNEYYAHRLCDRLAKDQLWAALKNQQNLADVEFVVNDTTFPVHKAVLAARGYSFRAESEKLSILPVEGGPQRIRIDDAEPSTVEKFLHYMYTGEPKGTFADEGLFQLAEKYHLESLIISCEYALKETEAPQMTRIMDILNAGLYGGADVVLSSSKIM</sequence>
<dbReference type="Pfam" id="PF00651">
    <property type="entry name" value="BTB"/>
    <property type="match status" value="1"/>
</dbReference>